<feature type="transmembrane region" description="Helical" evidence="1">
    <location>
        <begin position="89"/>
        <end position="110"/>
    </location>
</feature>
<keyword evidence="3" id="KW-1185">Reference proteome</keyword>
<sequence length="233" mass="27430">MIGQEYFTTRTDSLGSLDSTIYRLVSFDVASLQVLRLPVFVYADKDCTAVYAAPDTLWLRSPLPVTTRPDTLKLRDQTKVGMLQRTFNYPIFLLFIGSLGLLFLLVYWFFGREIDRQWRVFLLRRQHSDFVRAFNRFNRNARERNNTSEAEKAVVVWKQYLEDVEKKPFATYTTREIIDNIPDETLEGALKDIDRIIYGQGKSQQMDASLQTLKNVAQRVYRRHRLDIMRPTR</sequence>
<comment type="caution">
    <text evidence="2">The sequence shown here is derived from an EMBL/GenBank/DDBJ whole genome shotgun (WGS) entry which is preliminary data.</text>
</comment>
<gene>
    <name evidence="2" type="ORF">GCM10007390_21420</name>
</gene>
<name>A0A8J3D6J7_9BACT</name>
<keyword evidence="1" id="KW-1133">Transmembrane helix</keyword>
<evidence type="ECO:0000313" key="2">
    <source>
        <dbReference type="EMBL" id="GHB67814.1"/>
    </source>
</evidence>
<dbReference type="Proteomes" id="UP000598271">
    <property type="component" value="Unassembled WGS sequence"/>
</dbReference>
<evidence type="ECO:0000256" key="1">
    <source>
        <dbReference type="SAM" id="Phobius"/>
    </source>
</evidence>
<protein>
    <submittedName>
        <fullName evidence="2">Uncharacterized protein</fullName>
    </submittedName>
</protein>
<dbReference type="EMBL" id="BMXF01000002">
    <property type="protein sequence ID" value="GHB67814.1"/>
    <property type="molecule type" value="Genomic_DNA"/>
</dbReference>
<evidence type="ECO:0000313" key="3">
    <source>
        <dbReference type="Proteomes" id="UP000598271"/>
    </source>
</evidence>
<dbReference type="AlphaFoldDB" id="A0A8J3D6J7"/>
<keyword evidence="1" id="KW-0812">Transmembrane</keyword>
<accession>A0A8J3D6J7</accession>
<keyword evidence="1" id="KW-0472">Membrane</keyword>
<organism evidence="2 3">
    <name type="scientific">Persicitalea jodogahamensis</name>
    <dbReference type="NCBI Taxonomy" id="402147"/>
    <lineage>
        <taxon>Bacteria</taxon>
        <taxon>Pseudomonadati</taxon>
        <taxon>Bacteroidota</taxon>
        <taxon>Cytophagia</taxon>
        <taxon>Cytophagales</taxon>
        <taxon>Spirosomataceae</taxon>
        <taxon>Persicitalea</taxon>
    </lineage>
</organism>
<proteinExistence type="predicted"/>
<reference evidence="2 3" key="1">
    <citation type="journal article" date="2014" name="Int. J. Syst. Evol. Microbiol.">
        <title>Complete genome sequence of Corynebacterium casei LMG S-19264T (=DSM 44701T), isolated from a smear-ripened cheese.</title>
        <authorList>
            <consortium name="US DOE Joint Genome Institute (JGI-PGF)"/>
            <person name="Walter F."/>
            <person name="Albersmeier A."/>
            <person name="Kalinowski J."/>
            <person name="Ruckert C."/>
        </authorList>
    </citation>
    <scope>NUCLEOTIDE SEQUENCE [LARGE SCALE GENOMIC DNA]</scope>
    <source>
        <strain evidence="2 3">KCTC 12866</strain>
    </source>
</reference>